<proteinExistence type="predicted"/>
<gene>
    <name evidence="3" type="ORF">D4N35_009060</name>
</gene>
<organism evidence="3 4">
    <name type="scientific">Siminovitchia fortis</name>
    <dbReference type="NCBI Taxonomy" id="254758"/>
    <lineage>
        <taxon>Bacteria</taxon>
        <taxon>Bacillati</taxon>
        <taxon>Bacillota</taxon>
        <taxon>Bacilli</taxon>
        <taxon>Bacillales</taxon>
        <taxon>Bacillaceae</taxon>
        <taxon>Siminovitchia</taxon>
    </lineage>
</organism>
<dbReference type="EMBL" id="QYTU02000017">
    <property type="protein sequence ID" value="RWR11131.1"/>
    <property type="molecule type" value="Genomic_DNA"/>
</dbReference>
<feature type="transmembrane region" description="Helical" evidence="1">
    <location>
        <begin position="33"/>
        <end position="52"/>
    </location>
</feature>
<dbReference type="InterPro" id="IPR043726">
    <property type="entry name" value="LiaI-LiaF-like_TM1"/>
</dbReference>
<feature type="transmembrane region" description="Helical" evidence="1">
    <location>
        <begin position="58"/>
        <end position="75"/>
    </location>
</feature>
<accession>A0A443ITV9</accession>
<evidence type="ECO:0000256" key="1">
    <source>
        <dbReference type="SAM" id="Phobius"/>
    </source>
</evidence>
<evidence type="ECO:0000313" key="4">
    <source>
        <dbReference type="Proteomes" id="UP000273811"/>
    </source>
</evidence>
<reference evidence="3" key="1">
    <citation type="submission" date="2018-12" db="EMBL/GenBank/DDBJ databases">
        <authorList>
            <person name="Sun L."/>
            <person name="Chen Z."/>
        </authorList>
    </citation>
    <scope>NUCLEOTIDE SEQUENCE [LARGE SCALE GENOMIC DNA]</scope>
    <source>
        <strain evidence="3">DSM 16012</strain>
    </source>
</reference>
<feature type="transmembrane region" description="Helical" evidence="1">
    <location>
        <begin position="6"/>
        <end position="21"/>
    </location>
</feature>
<protein>
    <recommendedName>
        <fullName evidence="2">LiaI-LiaF-like transmembrane region domain-containing protein</fullName>
    </recommendedName>
</protein>
<evidence type="ECO:0000313" key="3">
    <source>
        <dbReference type="EMBL" id="RWR11131.1"/>
    </source>
</evidence>
<dbReference type="Pfam" id="PF18917">
    <property type="entry name" value="LiaI-LiaF-like_TM1"/>
    <property type="match status" value="1"/>
</dbReference>
<dbReference type="Proteomes" id="UP000273811">
    <property type="component" value="Unassembled WGS sequence"/>
</dbReference>
<evidence type="ECO:0000259" key="2">
    <source>
        <dbReference type="Pfam" id="PF18917"/>
    </source>
</evidence>
<comment type="caution">
    <text evidence="3">The sequence shown here is derived from an EMBL/GenBank/DDBJ whole genome shotgun (WGS) entry which is preliminary data.</text>
</comment>
<feature type="transmembrane region" description="Helical" evidence="1">
    <location>
        <begin position="137"/>
        <end position="157"/>
    </location>
</feature>
<keyword evidence="1" id="KW-0812">Transmembrane</keyword>
<dbReference type="OrthoDB" id="2989824at2"/>
<keyword evidence="1" id="KW-0472">Membrane</keyword>
<keyword evidence="4" id="KW-1185">Reference proteome</keyword>
<feature type="transmembrane region" description="Helical" evidence="1">
    <location>
        <begin position="87"/>
        <end position="117"/>
    </location>
</feature>
<sequence length="162" mass="17953">MAKKGMFSGVIFLGFGLYFLLQQFNIQILQGLYTWPTLVIIIGCGFLAQGYLGKDHEAILPGAVITGMGIHFHVVNKLDMWQEHAGVFLLLIAVGVLLTYVKTGVGLMAGILFLAAASLLLFFDRLENWAVEHGHDVSLISNFWPLFFIAAGAYFIFAQRKK</sequence>
<dbReference type="AlphaFoldDB" id="A0A443ITV9"/>
<keyword evidence="1" id="KW-1133">Transmembrane helix</keyword>
<feature type="domain" description="LiaI-LiaF-like transmembrane region" evidence="2">
    <location>
        <begin position="6"/>
        <end position="46"/>
    </location>
</feature>
<dbReference type="RefSeq" id="WP_120072683.1">
    <property type="nucleotide sequence ID" value="NZ_CP126113.1"/>
</dbReference>
<name>A0A443ITV9_9BACI</name>